<dbReference type="AlphaFoldDB" id="A0A6L2LCT6"/>
<dbReference type="Pfam" id="PF07727">
    <property type="entry name" value="RVT_2"/>
    <property type="match status" value="1"/>
</dbReference>
<comment type="caution">
    <text evidence="3">The sequence shown here is derived from an EMBL/GenBank/DDBJ whole genome shotgun (WGS) entry which is preliminary data.</text>
</comment>
<evidence type="ECO:0000259" key="2">
    <source>
        <dbReference type="Pfam" id="PF07727"/>
    </source>
</evidence>
<feature type="region of interest" description="Disordered" evidence="1">
    <location>
        <begin position="993"/>
        <end position="1015"/>
    </location>
</feature>
<feature type="compositionally biased region" description="Polar residues" evidence="1">
    <location>
        <begin position="997"/>
        <end position="1009"/>
    </location>
</feature>
<accession>A0A6L2LCT6</accession>
<dbReference type="InterPro" id="IPR013103">
    <property type="entry name" value="RVT_2"/>
</dbReference>
<name>A0A6L2LCT6_TANCI</name>
<proteinExistence type="predicted"/>
<feature type="region of interest" description="Disordered" evidence="1">
    <location>
        <begin position="366"/>
        <end position="391"/>
    </location>
</feature>
<feature type="region of interest" description="Disordered" evidence="1">
    <location>
        <begin position="541"/>
        <end position="562"/>
    </location>
</feature>
<evidence type="ECO:0000313" key="3">
    <source>
        <dbReference type="EMBL" id="GEU59498.1"/>
    </source>
</evidence>
<feature type="compositionally biased region" description="Basic residues" evidence="1">
    <location>
        <begin position="546"/>
        <end position="561"/>
    </location>
</feature>
<feature type="compositionally biased region" description="Polar residues" evidence="1">
    <location>
        <begin position="274"/>
        <end position="287"/>
    </location>
</feature>
<gene>
    <name evidence="3" type="ORF">Tci_031476</name>
</gene>
<sequence length="1015" mass="114755">MRQRRWLELLSNYECEIRYHPGKGNVMANALSRKTEARKEENYGAEDLGGMIKKLELRIDGTIKKKTRSPRVLISIAKLGVENKGERLNGETDETMPEGGSLKTWSASFDHLRSRWKALYGRKCRSPVYWAEVGDTQLTGLEIVCETTEKIIQIKHRLQALRDRQKSYADKRREQTPLFPTMLAIQADEGKGSGHPSEPQPPHSCTQHIQEEQILTIVSSTHQKTQTPRQALNKDTKLPQTSVPIPNVPNKAVYEVWDDGVERATTTAACLDASQDSETTRGSIAQTRSERVPTPPHGSPLPRVNTLRSDEGSMSLQELTALCTTFSDRVLALKTGLRQTRKVYGTAYTKLILKVMKLEKTVKSNQARRRPKIIVSDDEEDSEDSSKQGRMIKDIDQDVRITLVTPTKISSQEDQLEDQLGVLSATKVLTDAAKKKVNTYTRRRAVSTGSNRVSTGISTADVVQEGVKDKELLASETTEDEANPLVTDVDWDDVQAHIQADEELAQKMVQQEHFKGKSFYEVKEIFDKVYKQVTSFVPMESDMEKRRNKKSRIKSSRRKFKETKASLGLGPKLMTPRTISSGLMPNIPSLTPYAPPTKNDLEILFQPMFDVIPLGVEEGNHDIKVAHMDNNPFVEFPILESSSKESSTQVVILNHVHSINQPPKHINKWTKDYPIDNVIGDPSRPVSTRQQLQDEALFYYFDAFLSFVEPKSYKDALMEFCRIEAMQEEFNEFEHKLGGVLKNKARLVARGYRQEEGIDFEESFAPVGRLEAIRIFIAFASHINMVVYQMDVKTVFLNGILHEKDSCIALTAIADADYAGCQDTKKSTPGSKQLLGDRLFWYTIKKVHGTNSYEFLVANKKCRIDAEVFREILDICLIVKGEEFTELQNDDDTFAFLLNLGYKGENYQEYGLEIPKVMLNDTIKQSESYQMFIKYSTGQIPLKMRRGKGSQDVALELGKSISLTEAEEAKAARKVHDTHARIMTEYVLEYTKKKSGGRSSRGVTIQGTPSDPKPE</sequence>
<reference evidence="3" key="1">
    <citation type="journal article" date="2019" name="Sci. Rep.">
        <title>Draft genome of Tanacetum cinerariifolium, the natural source of mosquito coil.</title>
        <authorList>
            <person name="Yamashiro T."/>
            <person name="Shiraishi A."/>
            <person name="Satake H."/>
            <person name="Nakayama K."/>
        </authorList>
    </citation>
    <scope>NUCLEOTIDE SEQUENCE</scope>
</reference>
<feature type="region of interest" description="Disordered" evidence="1">
    <location>
        <begin position="274"/>
        <end position="304"/>
    </location>
</feature>
<evidence type="ECO:0000256" key="1">
    <source>
        <dbReference type="SAM" id="MobiDB-lite"/>
    </source>
</evidence>
<feature type="domain" description="Reverse transcriptase Ty1/copia-type" evidence="2">
    <location>
        <begin position="740"/>
        <end position="804"/>
    </location>
</feature>
<dbReference type="EMBL" id="BKCJ010004182">
    <property type="protein sequence ID" value="GEU59498.1"/>
    <property type="molecule type" value="Genomic_DNA"/>
</dbReference>
<organism evidence="3">
    <name type="scientific">Tanacetum cinerariifolium</name>
    <name type="common">Dalmatian daisy</name>
    <name type="synonym">Chrysanthemum cinerariifolium</name>
    <dbReference type="NCBI Taxonomy" id="118510"/>
    <lineage>
        <taxon>Eukaryota</taxon>
        <taxon>Viridiplantae</taxon>
        <taxon>Streptophyta</taxon>
        <taxon>Embryophyta</taxon>
        <taxon>Tracheophyta</taxon>
        <taxon>Spermatophyta</taxon>
        <taxon>Magnoliopsida</taxon>
        <taxon>eudicotyledons</taxon>
        <taxon>Gunneridae</taxon>
        <taxon>Pentapetalae</taxon>
        <taxon>asterids</taxon>
        <taxon>campanulids</taxon>
        <taxon>Asterales</taxon>
        <taxon>Asteraceae</taxon>
        <taxon>Asteroideae</taxon>
        <taxon>Anthemideae</taxon>
        <taxon>Anthemidinae</taxon>
        <taxon>Tanacetum</taxon>
    </lineage>
</organism>
<protein>
    <recommendedName>
        <fullName evidence="2">Reverse transcriptase Ty1/copia-type domain-containing protein</fullName>
    </recommendedName>
</protein>